<protein>
    <submittedName>
        <fullName evidence="2">Uncharacterized protein</fullName>
    </submittedName>
</protein>
<organism evidence="2 3">
    <name type="scientific">Flavobacterium chuncheonense</name>
    <dbReference type="NCBI Taxonomy" id="2026653"/>
    <lineage>
        <taxon>Bacteria</taxon>
        <taxon>Pseudomonadati</taxon>
        <taxon>Bacteroidota</taxon>
        <taxon>Flavobacteriia</taxon>
        <taxon>Flavobacteriales</taxon>
        <taxon>Flavobacteriaceae</taxon>
        <taxon>Flavobacterium</taxon>
    </lineage>
</organism>
<keyword evidence="1" id="KW-1133">Transmembrane helix</keyword>
<reference evidence="3" key="1">
    <citation type="journal article" date="2019" name="Int. J. Syst. Evol. Microbiol.">
        <title>The Global Catalogue of Microorganisms (GCM) 10K type strain sequencing project: providing services to taxonomists for standard genome sequencing and annotation.</title>
        <authorList>
            <consortium name="The Broad Institute Genomics Platform"/>
            <consortium name="The Broad Institute Genome Sequencing Center for Infectious Disease"/>
            <person name="Wu L."/>
            <person name="Ma J."/>
        </authorList>
    </citation>
    <scope>NUCLEOTIDE SEQUENCE [LARGE SCALE GENOMIC DNA]</scope>
    <source>
        <strain evidence="3">KCTC 22671</strain>
    </source>
</reference>
<proteinExistence type="predicted"/>
<dbReference type="EMBL" id="JBHUPC010000017">
    <property type="protein sequence ID" value="MFD2892612.1"/>
    <property type="molecule type" value="Genomic_DNA"/>
</dbReference>
<name>A0ABW5YNG1_9FLAO</name>
<gene>
    <name evidence="2" type="ORF">ACFS5J_11385</name>
</gene>
<dbReference type="RefSeq" id="WP_379812309.1">
    <property type="nucleotide sequence ID" value="NZ_JBHUPC010000017.1"/>
</dbReference>
<comment type="caution">
    <text evidence="2">The sequence shown here is derived from an EMBL/GenBank/DDBJ whole genome shotgun (WGS) entry which is preliminary data.</text>
</comment>
<evidence type="ECO:0000313" key="3">
    <source>
        <dbReference type="Proteomes" id="UP001597534"/>
    </source>
</evidence>
<sequence>MFLLLLVSQVTFAQKNKKTAVGPGGGSIEISPLELRATTNDFFYKFERTITEAADSIIKLSSIPSIDKEALIWKMNAIPIANVAIYNNDAFLGYIDVSVFTYQMKMYFETGAGKNLFGDHQKIAIKAVNSLWEDLLNIGRNLVPDNDISEGTEIVIDFAKQHPITSSYFVRQSTIPLMTKIQNVEKVTLKKIASDMSQNLNEMRTQIGSYVDMMPKQVRWETELLLNNALNNPDLTGRIDSLARLTERMVIVMESSPAFIEKQRMESFDDISGERVAVLQAISQERAIVLEEIKKEREIVLEELNKQLTFQRQATFQDLTALSNQSMELAFDKMENIIDKLYWRTVYLIAILLAILFIGFIIYKKI</sequence>
<evidence type="ECO:0000313" key="2">
    <source>
        <dbReference type="EMBL" id="MFD2892612.1"/>
    </source>
</evidence>
<keyword evidence="1" id="KW-0812">Transmembrane</keyword>
<dbReference type="Proteomes" id="UP001597534">
    <property type="component" value="Unassembled WGS sequence"/>
</dbReference>
<keyword evidence="1" id="KW-0472">Membrane</keyword>
<evidence type="ECO:0000256" key="1">
    <source>
        <dbReference type="SAM" id="Phobius"/>
    </source>
</evidence>
<feature type="transmembrane region" description="Helical" evidence="1">
    <location>
        <begin position="341"/>
        <end position="363"/>
    </location>
</feature>
<accession>A0ABW5YNG1</accession>
<keyword evidence="3" id="KW-1185">Reference proteome</keyword>